<dbReference type="CDD" id="cd02947">
    <property type="entry name" value="TRX_family"/>
    <property type="match status" value="1"/>
</dbReference>
<dbReference type="Gene3D" id="3.40.30.10">
    <property type="entry name" value="Glutaredoxin"/>
    <property type="match status" value="1"/>
</dbReference>
<accession>A0AAW7YRC7</accession>
<keyword evidence="3" id="KW-1185">Reference proteome</keyword>
<dbReference type="RefSeq" id="WP_303520177.1">
    <property type="nucleotide sequence ID" value="NZ_JAUOQO010000001.1"/>
</dbReference>
<dbReference type="Pfam" id="PF00085">
    <property type="entry name" value="Thioredoxin"/>
    <property type="match status" value="1"/>
</dbReference>
<dbReference type="SUPFAM" id="SSF52833">
    <property type="entry name" value="Thioredoxin-like"/>
    <property type="match status" value="1"/>
</dbReference>
<organism evidence="2 3">
    <name type="scientific">Staphylococcus pasteuri_A</name>
    <dbReference type="NCBI Taxonomy" id="3062664"/>
    <lineage>
        <taxon>Bacteria</taxon>
        <taxon>Bacillati</taxon>
        <taxon>Bacillota</taxon>
        <taxon>Bacilli</taxon>
        <taxon>Bacillales</taxon>
        <taxon>Staphylococcaceae</taxon>
        <taxon>Staphylococcus</taxon>
    </lineage>
</organism>
<evidence type="ECO:0000313" key="3">
    <source>
        <dbReference type="Proteomes" id="UP001170310"/>
    </source>
</evidence>
<protein>
    <submittedName>
        <fullName evidence="2">Thioredoxin family protein</fullName>
    </submittedName>
</protein>
<gene>
    <name evidence="2" type="ORF">Q4528_00865</name>
</gene>
<dbReference type="InterPro" id="IPR036249">
    <property type="entry name" value="Thioredoxin-like_sf"/>
</dbReference>
<dbReference type="Proteomes" id="UP001170310">
    <property type="component" value="Unassembled WGS sequence"/>
</dbReference>
<dbReference type="AlphaFoldDB" id="A0AAW7YRC7"/>
<feature type="domain" description="Thioredoxin" evidence="1">
    <location>
        <begin position="9"/>
        <end position="88"/>
    </location>
</feature>
<sequence>MTETIRDVAQFKTFINQHPLVVVHVMRDHCSVCHAVLPQVKDLLQETFPQVKLVIINQNEVTDIAGELSIFTVPVDLIFMNGKEMHRQGRFIDLQKFERQLTPMYEQIYESSK</sequence>
<dbReference type="InterPro" id="IPR013766">
    <property type="entry name" value="Thioredoxin_domain"/>
</dbReference>
<comment type="caution">
    <text evidence="2">The sequence shown here is derived from an EMBL/GenBank/DDBJ whole genome shotgun (WGS) entry which is preliminary data.</text>
</comment>
<evidence type="ECO:0000259" key="1">
    <source>
        <dbReference type="Pfam" id="PF00085"/>
    </source>
</evidence>
<name>A0AAW7YRC7_9STAP</name>
<evidence type="ECO:0000313" key="2">
    <source>
        <dbReference type="EMBL" id="MDO6572702.1"/>
    </source>
</evidence>
<proteinExistence type="predicted"/>
<reference evidence="2" key="1">
    <citation type="submission" date="2023-07" db="EMBL/GenBank/DDBJ databases">
        <title>Genome content predicts the carbon catabolic preferences of heterotrophic bacteria.</title>
        <authorList>
            <person name="Gralka M."/>
        </authorList>
    </citation>
    <scope>NUCLEOTIDE SEQUENCE</scope>
    <source>
        <strain evidence="2">E2R20</strain>
    </source>
</reference>
<dbReference type="EMBL" id="JAUOQO010000001">
    <property type="protein sequence ID" value="MDO6572702.1"/>
    <property type="molecule type" value="Genomic_DNA"/>
</dbReference>